<dbReference type="Pfam" id="PF01494">
    <property type="entry name" value="FAD_binding_3"/>
    <property type="match status" value="1"/>
</dbReference>
<dbReference type="Gene3D" id="3.50.50.60">
    <property type="entry name" value="FAD/NAD(P)-binding domain"/>
    <property type="match status" value="1"/>
</dbReference>
<keyword evidence="3" id="KW-1185">Reference proteome</keyword>
<dbReference type="PANTHER" id="PTHR42685:SF22">
    <property type="entry name" value="CONDITIONED MEDIUM FACTOR RECEPTOR 1"/>
    <property type="match status" value="1"/>
</dbReference>
<evidence type="ECO:0000259" key="1">
    <source>
        <dbReference type="Pfam" id="PF01494"/>
    </source>
</evidence>
<name>A0ABW5QUA9_9BACL</name>
<protein>
    <submittedName>
        <fullName evidence="2">NAD(P)/FAD-dependent oxidoreductase</fullName>
        <ecNumber evidence="2">1.-.-.-</ecNumber>
    </submittedName>
</protein>
<gene>
    <name evidence="2" type="ORF">ACFSW5_05145</name>
</gene>
<dbReference type="InterPro" id="IPR050407">
    <property type="entry name" value="Geranylgeranyl_reductase"/>
</dbReference>
<dbReference type="PANTHER" id="PTHR42685">
    <property type="entry name" value="GERANYLGERANYL DIPHOSPHATE REDUCTASE"/>
    <property type="match status" value="1"/>
</dbReference>
<dbReference type="RefSeq" id="WP_379270340.1">
    <property type="nucleotide sequence ID" value="NZ_JBHUGT010000023.1"/>
</dbReference>
<comment type="caution">
    <text evidence="2">The sequence shown here is derived from an EMBL/GenBank/DDBJ whole genome shotgun (WGS) entry which is preliminary data.</text>
</comment>
<dbReference type="EMBL" id="JBHUMY010000006">
    <property type="protein sequence ID" value="MFD2659650.1"/>
    <property type="molecule type" value="Genomic_DNA"/>
</dbReference>
<proteinExistence type="predicted"/>
<dbReference type="PRINTS" id="PR00420">
    <property type="entry name" value="RNGMNOXGNASE"/>
</dbReference>
<dbReference type="InterPro" id="IPR002938">
    <property type="entry name" value="FAD-bd"/>
</dbReference>
<feature type="domain" description="FAD-binding" evidence="1">
    <location>
        <begin position="3"/>
        <end position="337"/>
    </location>
</feature>
<accession>A0ABW5QUA9</accession>
<dbReference type="InterPro" id="IPR036188">
    <property type="entry name" value="FAD/NAD-bd_sf"/>
</dbReference>
<dbReference type="SUPFAM" id="SSF51905">
    <property type="entry name" value="FAD/NAD(P)-binding domain"/>
    <property type="match status" value="1"/>
</dbReference>
<sequence>MDDVVVIGAGPAGSVVARLLALRGLKVRLLERAAFPKRKPCGESLNPGAVAALARVGTPAESLLADGAGELDGGIVRGWRLANNRLRLEASYPPGRYGIGCRRELLDERLVREACRAGVLLDEHMHVEGIVWNELGHAAGVYGRSAATGKPFRLPARLVVGADGLRSAIARSAGLASRPGRLRKAAFTARLIGVEALEDAVELHTEPDLVVGVAPLGGGLANLTLALQGAAAASAAKDKAGFMLEAARRQPWLAERLAGAALAGEVLASGPFDRPVRAAALPGLVLVGDAAGYYDPLTGQGIYRAIRSAELAAPRVAESLASGSFRPLAQYERERRKEFAPGVRLQRLIEWSSRQPPVWNAALRGLSASPRLKEALAGRIGDCRVP</sequence>
<organism evidence="2 3">
    <name type="scientific">Paenibacillus thailandensis</name>
    <dbReference type="NCBI Taxonomy" id="393250"/>
    <lineage>
        <taxon>Bacteria</taxon>
        <taxon>Bacillati</taxon>
        <taxon>Bacillota</taxon>
        <taxon>Bacilli</taxon>
        <taxon>Bacillales</taxon>
        <taxon>Paenibacillaceae</taxon>
        <taxon>Paenibacillus</taxon>
    </lineage>
</organism>
<dbReference type="GO" id="GO:0016491">
    <property type="term" value="F:oxidoreductase activity"/>
    <property type="evidence" value="ECO:0007669"/>
    <property type="project" value="UniProtKB-KW"/>
</dbReference>
<reference evidence="3" key="1">
    <citation type="journal article" date="2019" name="Int. J. Syst. Evol. Microbiol.">
        <title>The Global Catalogue of Microorganisms (GCM) 10K type strain sequencing project: providing services to taxonomists for standard genome sequencing and annotation.</title>
        <authorList>
            <consortium name="The Broad Institute Genomics Platform"/>
            <consortium name="The Broad Institute Genome Sequencing Center for Infectious Disease"/>
            <person name="Wu L."/>
            <person name="Ma J."/>
        </authorList>
    </citation>
    <scope>NUCLEOTIDE SEQUENCE [LARGE SCALE GENOMIC DNA]</scope>
    <source>
        <strain evidence="3">TISTR 1827</strain>
    </source>
</reference>
<evidence type="ECO:0000313" key="2">
    <source>
        <dbReference type="EMBL" id="MFD2659650.1"/>
    </source>
</evidence>
<evidence type="ECO:0000313" key="3">
    <source>
        <dbReference type="Proteomes" id="UP001597493"/>
    </source>
</evidence>
<dbReference type="Proteomes" id="UP001597493">
    <property type="component" value="Unassembled WGS sequence"/>
</dbReference>
<dbReference type="EC" id="1.-.-.-" evidence="2"/>
<keyword evidence="2" id="KW-0560">Oxidoreductase</keyword>